<dbReference type="AlphaFoldDB" id="A0A8S3D6Q1"/>
<protein>
    <submittedName>
        <fullName evidence="3">Uncharacterized protein</fullName>
    </submittedName>
</protein>
<dbReference type="Proteomes" id="UP000681720">
    <property type="component" value="Unassembled WGS sequence"/>
</dbReference>
<name>A0A8S3D6Q1_9BILA</name>
<organism evidence="3 4">
    <name type="scientific">Rotaria magnacalcarata</name>
    <dbReference type="NCBI Taxonomy" id="392030"/>
    <lineage>
        <taxon>Eukaryota</taxon>
        <taxon>Metazoa</taxon>
        <taxon>Spiralia</taxon>
        <taxon>Gnathifera</taxon>
        <taxon>Rotifera</taxon>
        <taxon>Eurotatoria</taxon>
        <taxon>Bdelloidea</taxon>
        <taxon>Philodinida</taxon>
        <taxon>Philodinidae</taxon>
        <taxon>Rotaria</taxon>
    </lineage>
</organism>
<feature type="non-terminal residue" evidence="3">
    <location>
        <position position="1"/>
    </location>
</feature>
<feature type="non-terminal residue" evidence="3">
    <location>
        <position position="63"/>
    </location>
</feature>
<evidence type="ECO:0000313" key="2">
    <source>
        <dbReference type="EMBL" id="CAF4554437.1"/>
    </source>
</evidence>
<accession>A0A8S3D6Q1</accession>
<dbReference type="EMBL" id="CAJOBI010188136">
    <property type="protein sequence ID" value="CAF4952047.1"/>
    <property type="molecule type" value="Genomic_DNA"/>
</dbReference>
<evidence type="ECO:0000313" key="3">
    <source>
        <dbReference type="EMBL" id="CAF4952047.1"/>
    </source>
</evidence>
<evidence type="ECO:0000256" key="1">
    <source>
        <dbReference type="SAM" id="MobiDB-lite"/>
    </source>
</evidence>
<comment type="caution">
    <text evidence="3">The sequence shown here is derived from an EMBL/GenBank/DDBJ whole genome shotgun (WGS) entry which is preliminary data.</text>
</comment>
<sequence>GVRPLIPVKPSSITIDGNFDDWTPVQPSFATDPGTPVWRDHRGYGTAGPYVNHTGRNDIVETK</sequence>
<gene>
    <name evidence="2" type="ORF">GIL414_LOCUS36982</name>
    <name evidence="3" type="ORF">SMN809_LOCUS54170</name>
</gene>
<dbReference type="EMBL" id="CAJOBJ010093668">
    <property type="protein sequence ID" value="CAF4554437.1"/>
    <property type="molecule type" value="Genomic_DNA"/>
</dbReference>
<evidence type="ECO:0000313" key="4">
    <source>
        <dbReference type="Proteomes" id="UP000676336"/>
    </source>
</evidence>
<feature type="region of interest" description="Disordered" evidence="1">
    <location>
        <begin position="27"/>
        <end position="63"/>
    </location>
</feature>
<dbReference type="Proteomes" id="UP000676336">
    <property type="component" value="Unassembled WGS sequence"/>
</dbReference>
<reference evidence="3" key="1">
    <citation type="submission" date="2021-02" db="EMBL/GenBank/DDBJ databases">
        <authorList>
            <person name="Nowell W R."/>
        </authorList>
    </citation>
    <scope>NUCLEOTIDE SEQUENCE</scope>
</reference>
<proteinExistence type="predicted"/>